<organism evidence="2 3">
    <name type="scientific">Candidatus Gottesmanbacteria bacterium GW2011_GWB1_44_11c</name>
    <dbReference type="NCBI Taxonomy" id="1618447"/>
    <lineage>
        <taxon>Bacteria</taxon>
        <taxon>Candidatus Gottesmaniibacteriota</taxon>
    </lineage>
</organism>
<protein>
    <recommendedName>
        <fullName evidence="1">DUF5666 domain-containing protein</fullName>
    </recommendedName>
</protein>
<dbReference type="AlphaFoldDB" id="A0A0G1GWY0"/>
<accession>A0A0G1GWY0</accession>
<evidence type="ECO:0000313" key="2">
    <source>
        <dbReference type="EMBL" id="KKT38723.1"/>
    </source>
</evidence>
<evidence type="ECO:0000259" key="1">
    <source>
        <dbReference type="Pfam" id="PF18914"/>
    </source>
</evidence>
<dbReference type="Pfam" id="PF18914">
    <property type="entry name" value="DUF5666"/>
    <property type="match status" value="1"/>
</dbReference>
<proteinExistence type="predicted"/>
<sequence length="232" mass="25888">MRKTYVGIALSIGIALFITIPVYAVALPVQQVRKQIQEERKEIIQERIATLSGVNAWVRTRAALIKATVLGKGTNSFTVKGDNGKEYTVAFDGSTQWRRKFWGKSDFAEMSVNDVLNIHGKWTSEEMTEIQARLIRNISIQKRYGVFFGTVKSLSSGGWVMSTIKRHDQTVAVSGSTRFINRTGAWITQGAVLVGHRVRVRGLWDSINSTITEVTEVKDFDLPARPTATPKS</sequence>
<comment type="caution">
    <text evidence="2">The sequence shown here is derived from an EMBL/GenBank/DDBJ whole genome shotgun (WGS) entry which is preliminary data.</text>
</comment>
<dbReference type="Proteomes" id="UP000034617">
    <property type="component" value="Unassembled WGS sequence"/>
</dbReference>
<reference evidence="2 3" key="1">
    <citation type="journal article" date="2015" name="Nature">
        <title>rRNA introns, odd ribosomes, and small enigmatic genomes across a large radiation of phyla.</title>
        <authorList>
            <person name="Brown C.T."/>
            <person name="Hug L.A."/>
            <person name="Thomas B.C."/>
            <person name="Sharon I."/>
            <person name="Castelle C.J."/>
            <person name="Singh A."/>
            <person name="Wilkins M.J."/>
            <person name="Williams K.H."/>
            <person name="Banfield J.F."/>
        </authorList>
    </citation>
    <scope>NUCLEOTIDE SEQUENCE [LARGE SCALE GENOMIC DNA]</scope>
</reference>
<evidence type="ECO:0000313" key="3">
    <source>
        <dbReference type="Proteomes" id="UP000034617"/>
    </source>
</evidence>
<gene>
    <name evidence="2" type="ORF">UW22_C0007G0026</name>
</gene>
<dbReference type="InterPro" id="IPR043724">
    <property type="entry name" value="DUF5666"/>
</dbReference>
<feature type="domain" description="DUF5666" evidence="1">
    <location>
        <begin position="149"/>
        <end position="206"/>
    </location>
</feature>
<dbReference type="EMBL" id="LCHM01000007">
    <property type="protein sequence ID" value="KKT38723.1"/>
    <property type="molecule type" value="Genomic_DNA"/>
</dbReference>
<name>A0A0G1GWY0_9BACT</name>